<dbReference type="AlphaFoldDB" id="A0A4Y7JWL4"/>
<accession>A0A4Y7JWL4</accession>
<reference evidence="1 2" key="1">
    <citation type="journal article" date="2018" name="Science">
        <title>The opium poppy genome and morphinan production.</title>
        <authorList>
            <person name="Guo L."/>
            <person name="Winzer T."/>
            <person name="Yang X."/>
            <person name="Li Y."/>
            <person name="Ning Z."/>
            <person name="He Z."/>
            <person name="Teodor R."/>
            <person name="Lu Y."/>
            <person name="Bowser T.A."/>
            <person name="Graham I.A."/>
            <person name="Ye K."/>
        </authorList>
    </citation>
    <scope>NUCLEOTIDE SEQUENCE [LARGE SCALE GENOMIC DNA]</scope>
    <source>
        <strain evidence="2">cv. HN1</strain>
        <tissue evidence="1">Leaves</tissue>
    </source>
</reference>
<dbReference type="Proteomes" id="UP000316621">
    <property type="component" value="Chromosome 6"/>
</dbReference>
<dbReference type="STRING" id="3469.A0A4Y7JWL4"/>
<organism evidence="1 2">
    <name type="scientific">Papaver somniferum</name>
    <name type="common">Opium poppy</name>
    <dbReference type="NCBI Taxonomy" id="3469"/>
    <lineage>
        <taxon>Eukaryota</taxon>
        <taxon>Viridiplantae</taxon>
        <taxon>Streptophyta</taxon>
        <taxon>Embryophyta</taxon>
        <taxon>Tracheophyta</taxon>
        <taxon>Spermatophyta</taxon>
        <taxon>Magnoliopsida</taxon>
        <taxon>Ranunculales</taxon>
        <taxon>Papaveraceae</taxon>
        <taxon>Papaveroideae</taxon>
        <taxon>Papaver</taxon>
    </lineage>
</organism>
<gene>
    <name evidence="1" type="ORF">C5167_008138</name>
</gene>
<evidence type="ECO:0000313" key="1">
    <source>
        <dbReference type="EMBL" id="RZC64450.1"/>
    </source>
</evidence>
<keyword evidence="2" id="KW-1185">Reference proteome</keyword>
<proteinExistence type="predicted"/>
<dbReference type="EMBL" id="CM010720">
    <property type="protein sequence ID" value="RZC64450.1"/>
    <property type="molecule type" value="Genomic_DNA"/>
</dbReference>
<feature type="non-terminal residue" evidence="1">
    <location>
        <position position="1"/>
    </location>
</feature>
<dbReference type="Gramene" id="RZC64450">
    <property type="protein sequence ID" value="RZC64450"/>
    <property type="gene ID" value="C5167_008138"/>
</dbReference>
<sequence>VQLTLEMRDVRVVGNDLDGNPAIGEWYFLIQKICIQIDDEVRLEDDWVPMDEQLGAAELEEVIRKKEAHSSVVVLESGSFKYVTGVIFVVDALERYTLLSSHPVHKTNKPGILFVGILKCNISLFELPLSDLKPSEATSYSKCADSSSSNTPSNIRRDYGEAFWLCETLLMFSLIACYVSVRGEKAMQLVESGLKEVIGVEMFLACCSKFSFTLCAYYLRSFLVLIFAYCAHILGNEHPSTHICFVTKTINVG</sequence>
<protein>
    <submittedName>
        <fullName evidence="1">Uncharacterized protein</fullName>
    </submittedName>
</protein>
<name>A0A4Y7JWL4_PAPSO</name>
<evidence type="ECO:0000313" key="2">
    <source>
        <dbReference type="Proteomes" id="UP000316621"/>
    </source>
</evidence>